<organism evidence="4 5">
    <name type="scientific">Phormidesmis priestleyi</name>
    <dbReference type="NCBI Taxonomy" id="268141"/>
    <lineage>
        <taxon>Bacteria</taxon>
        <taxon>Bacillati</taxon>
        <taxon>Cyanobacteriota</taxon>
        <taxon>Cyanophyceae</taxon>
        <taxon>Leptolyngbyales</taxon>
        <taxon>Leptolyngbyaceae</taxon>
        <taxon>Phormidesmis</taxon>
    </lineage>
</organism>
<dbReference type="SUPFAM" id="SSF53756">
    <property type="entry name" value="UDP-Glycosyltransferase/glycogen phosphorylase"/>
    <property type="match status" value="2"/>
</dbReference>
<reference evidence="5" key="1">
    <citation type="submission" date="2018-04" db="EMBL/GenBank/DDBJ databases">
        <authorList>
            <person name="Cornet L."/>
        </authorList>
    </citation>
    <scope>NUCLEOTIDE SEQUENCE [LARGE SCALE GENOMIC DNA]</scope>
</reference>
<dbReference type="GO" id="GO:0016757">
    <property type="term" value="F:glycosyltransferase activity"/>
    <property type="evidence" value="ECO:0007669"/>
    <property type="project" value="InterPro"/>
</dbReference>
<evidence type="ECO:0000259" key="2">
    <source>
        <dbReference type="Pfam" id="PF00534"/>
    </source>
</evidence>
<dbReference type="InterPro" id="IPR028098">
    <property type="entry name" value="Glyco_trans_4-like_N"/>
</dbReference>
<evidence type="ECO:0000256" key="1">
    <source>
        <dbReference type="ARBA" id="ARBA00022679"/>
    </source>
</evidence>
<accession>A0A2W4XRU6</accession>
<evidence type="ECO:0000313" key="4">
    <source>
        <dbReference type="EMBL" id="PZO59624.1"/>
    </source>
</evidence>
<dbReference type="CDD" id="cd03801">
    <property type="entry name" value="GT4_PimA-like"/>
    <property type="match status" value="1"/>
</dbReference>
<gene>
    <name evidence="4" type="ORF">DCF15_03275</name>
</gene>
<feature type="domain" description="Glycosyltransferase subfamily 4-like N-terminal" evidence="3">
    <location>
        <begin position="20"/>
        <end position="200"/>
    </location>
</feature>
<name>A0A2W4XRU6_9CYAN</name>
<dbReference type="PANTHER" id="PTHR46401">
    <property type="entry name" value="GLYCOSYLTRANSFERASE WBBK-RELATED"/>
    <property type="match status" value="1"/>
</dbReference>
<keyword evidence="1" id="KW-0808">Transferase</keyword>
<protein>
    <recommendedName>
        <fullName evidence="6">Glycosyl transferase family 1</fullName>
    </recommendedName>
</protein>
<evidence type="ECO:0000259" key="3">
    <source>
        <dbReference type="Pfam" id="PF13439"/>
    </source>
</evidence>
<proteinExistence type="predicted"/>
<dbReference type="Pfam" id="PF00534">
    <property type="entry name" value="Glycos_transf_1"/>
    <property type="match status" value="1"/>
</dbReference>
<dbReference type="AlphaFoldDB" id="A0A2W4XRU6"/>
<dbReference type="Pfam" id="PF13439">
    <property type="entry name" value="Glyco_transf_4"/>
    <property type="match status" value="1"/>
</dbReference>
<dbReference type="GO" id="GO:0009103">
    <property type="term" value="P:lipopolysaccharide biosynthetic process"/>
    <property type="evidence" value="ECO:0007669"/>
    <property type="project" value="TreeGrafter"/>
</dbReference>
<dbReference type="Gene3D" id="3.40.50.2000">
    <property type="entry name" value="Glycogen Phosphorylase B"/>
    <property type="match status" value="3"/>
</dbReference>
<dbReference type="PANTHER" id="PTHR46401:SF2">
    <property type="entry name" value="GLYCOSYLTRANSFERASE WBBK-RELATED"/>
    <property type="match status" value="1"/>
</dbReference>
<comment type="caution">
    <text evidence="4">The sequence shown here is derived from an EMBL/GenBank/DDBJ whole genome shotgun (WGS) entry which is preliminary data.</text>
</comment>
<dbReference type="Proteomes" id="UP000249794">
    <property type="component" value="Unassembled WGS sequence"/>
</dbReference>
<dbReference type="InterPro" id="IPR001296">
    <property type="entry name" value="Glyco_trans_1"/>
</dbReference>
<sequence length="845" mass="95889">MRIVIDLQVCQLKRCRNRDVGRYSLELAKAMVKLSGSHDFWILTNTLLGGQDILSDAFRNILPLERIIAFDIPAPVSEVSVHSHWRTRVAERVRQFMIAQIEPDILHIASLFEGFSEEIVASICSESMLYPTVVTLHDGDLLTQFEDSLKGQSRRQWYEHKLVSLRNSSALLTLSEHTRQQAASHLNFPQERIFGVSTGVSKPSNMLSASSEETENTYSNEGAQAPSFLWEALAEQAIKALESTHRWYLSQQRKHTQTARLKEKLAFVSPLPPLQSGISDYSADLIPKLAEFYDVVVITNQAKVEGDIDKHNLVIKDVDWFRENAKEFTRIVYQFGNSPFHQHMFDLLQRYPGVVVLHDFYLSSVVHWMSSQGRLAVSFSKVLYESHGYPALRYLKEKGDKASSWLYPCNKGVLDRAVGIIVHSNHAKQLAQRYFGQDIARHWVLIPQPYAAPAEIKRHEARISLGFREDDFVVCSFGMLGPTKLNHRLLKTWLTSNLASNAHCHLIFVGKNHEGDYGKGIIEEITQSECQARVEITGFLDSQHYHHYLAAADAVVQLRTLSRGETSRAILETLSYGIPLIANRHGSVTDYPEDTFLGIPDDFSDSELIDAIMKCRCGEAFRRRVGQLGKQYVLEQHSPAQAANAYYTAVEELFASAPYARYKALLEGISEIETETRPDEADLIAIAETIARNDNTSSICQLLIDVSEFLQAGMSTDEQNAMGHAMRCMFQSSQGSYRIEPVYFDGSQYRYARNFTTTLLNLPLHKCLDDILDVTSKDFLLGIDGAIMTAPSMRCQRLAWFSRKGVQIHFVNGDLWSEGLRRRFHEVQKILEPWLEFLVLTLKLT</sequence>
<reference evidence="4 5" key="2">
    <citation type="submission" date="2018-06" db="EMBL/GenBank/DDBJ databases">
        <title>Metagenomic assembly of (sub)arctic Cyanobacteria and their associated microbiome from non-axenic cultures.</title>
        <authorList>
            <person name="Baurain D."/>
        </authorList>
    </citation>
    <scope>NUCLEOTIDE SEQUENCE [LARGE SCALE GENOMIC DNA]</scope>
    <source>
        <strain evidence="4">ULC027bin1</strain>
    </source>
</reference>
<evidence type="ECO:0008006" key="6">
    <source>
        <dbReference type="Google" id="ProtNLM"/>
    </source>
</evidence>
<dbReference type="EMBL" id="QBMP01000018">
    <property type="protein sequence ID" value="PZO59624.1"/>
    <property type="molecule type" value="Genomic_DNA"/>
</dbReference>
<feature type="domain" description="Glycosyl transferase family 1" evidence="2">
    <location>
        <begin position="459"/>
        <end position="627"/>
    </location>
</feature>
<evidence type="ECO:0000313" key="5">
    <source>
        <dbReference type="Proteomes" id="UP000249794"/>
    </source>
</evidence>